<dbReference type="InterPro" id="IPR018094">
    <property type="entry name" value="Thymidylate_kinase"/>
</dbReference>
<evidence type="ECO:0000313" key="13">
    <source>
        <dbReference type="EMBL" id="MFC4526498.1"/>
    </source>
</evidence>
<dbReference type="NCBIfam" id="TIGR00041">
    <property type="entry name" value="DTMP_kinase"/>
    <property type="match status" value="1"/>
</dbReference>
<keyword evidence="5 11" id="KW-0545">Nucleotide biosynthesis</keyword>
<evidence type="ECO:0000256" key="2">
    <source>
        <dbReference type="ARBA" id="ARBA00012980"/>
    </source>
</evidence>
<dbReference type="GO" id="GO:0004798">
    <property type="term" value="F:dTMP kinase activity"/>
    <property type="evidence" value="ECO:0007669"/>
    <property type="project" value="UniProtKB-EC"/>
</dbReference>
<dbReference type="SUPFAM" id="SSF52540">
    <property type="entry name" value="P-loop containing nucleoside triphosphate hydrolases"/>
    <property type="match status" value="1"/>
</dbReference>
<name>A0ABV9C0V4_9GAMM</name>
<dbReference type="Gene3D" id="3.40.50.300">
    <property type="entry name" value="P-loop containing nucleotide triphosphate hydrolases"/>
    <property type="match status" value="1"/>
</dbReference>
<feature type="binding site" evidence="11">
    <location>
        <begin position="22"/>
        <end position="29"/>
    </location>
    <ligand>
        <name>ATP</name>
        <dbReference type="ChEBI" id="CHEBI:30616"/>
    </ligand>
</feature>
<comment type="caution">
    <text evidence="13">The sequence shown here is derived from an EMBL/GenBank/DDBJ whole genome shotgun (WGS) entry which is preliminary data.</text>
</comment>
<evidence type="ECO:0000256" key="9">
    <source>
        <dbReference type="ARBA" id="ARBA00029962"/>
    </source>
</evidence>
<dbReference type="RefSeq" id="WP_266151247.1">
    <property type="nucleotide sequence ID" value="NZ_CP064028.1"/>
</dbReference>
<evidence type="ECO:0000256" key="1">
    <source>
        <dbReference type="ARBA" id="ARBA00009776"/>
    </source>
</evidence>
<keyword evidence="7 11" id="KW-0418">Kinase</keyword>
<dbReference type="HAMAP" id="MF_00165">
    <property type="entry name" value="Thymidylate_kinase"/>
    <property type="match status" value="1"/>
</dbReference>
<dbReference type="InterPro" id="IPR039430">
    <property type="entry name" value="Thymidylate_kin-like_dom"/>
</dbReference>
<dbReference type="EMBL" id="JBHSGA010000013">
    <property type="protein sequence ID" value="MFC4526498.1"/>
    <property type="molecule type" value="Genomic_DNA"/>
</dbReference>
<evidence type="ECO:0000256" key="8">
    <source>
        <dbReference type="ARBA" id="ARBA00022840"/>
    </source>
</evidence>
<keyword evidence="8 11" id="KW-0067">ATP-binding</keyword>
<dbReference type="PANTHER" id="PTHR10344">
    <property type="entry name" value="THYMIDYLATE KINASE"/>
    <property type="match status" value="1"/>
</dbReference>
<keyword evidence="4 11" id="KW-0808">Transferase</keyword>
<proteinExistence type="inferred from homology"/>
<evidence type="ECO:0000256" key="3">
    <source>
        <dbReference type="ARBA" id="ARBA00017144"/>
    </source>
</evidence>
<reference evidence="14" key="1">
    <citation type="journal article" date="2019" name="Int. J. Syst. Evol. Microbiol.">
        <title>The Global Catalogue of Microorganisms (GCM) 10K type strain sequencing project: providing services to taxonomists for standard genome sequencing and annotation.</title>
        <authorList>
            <consortium name="The Broad Institute Genomics Platform"/>
            <consortium name="The Broad Institute Genome Sequencing Center for Infectious Disease"/>
            <person name="Wu L."/>
            <person name="Ma J."/>
        </authorList>
    </citation>
    <scope>NUCLEOTIDE SEQUENCE [LARGE SCALE GENOMIC DNA]</scope>
    <source>
        <strain evidence="14">CCM 4481</strain>
    </source>
</reference>
<keyword evidence="14" id="KW-1185">Reference proteome</keyword>
<organism evidence="13 14">
    <name type="scientific">Dyella halodurans</name>
    <dbReference type="NCBI Taxonomy" id="1920171"/>
    <lineage>
        <taxon>Bacteria</taxon>
        <taxon>Pseudomonadati</taxon>
        <taxon>Pseudomonadota</taxon>
        <taxon>Gammaproteobacteria</taxon>
        <taxon>Lysobacterales</taxon>
        <taxon>Rhodanobacteraceae</taxon>
        <taxon>Dyella</taxon>
    </lineage>
</organism>
<dbReference type="CDD" id="cd01672">
    <property type="entry name" value="TMPK"/>
    <property type="match status" value="1"/>
</dbReference>
<evidence type="ECO:0000256" key="6">
    <source>
        <dbReference type="ARBA" id="ARBA00022741"/>
    </source>
</evidence>
<feature type="domain" description="Thymidylate kinase-like" evidence="12">
    <location>
        <begin position="20"/>
        <end position="207"/>
    </location>
</feature>
<evidence type="ECO:0000259" key="12">
    <source>
        <dbReference type="Pfam" id="PF02223"/>
    </source>
</evidence>
<evidence type="ECO:0000256" key="11">
    <source>
        <dbReference type="HAMAP-Rule" id="MF_00165"/>
    </source>
</evidence>
<gene>
    <name evidence="11 13" type="primary">tmk</name>
    <name evidence="13" type="ORF">ACFO5W_07580</name>
</gene>
<evidence type="ECO:0000256" key="7">
    <source>
        <dbReference type="ARBA" id="ARBA00022777"/>
    </source>
</evidence>
<keyword evidence="6 11" id="KW-0547">Nucleotide-binding</keyword>
<evidence type="ECO:0000313" key="14">
    <source>
        <dbReference type="Proteomes" id="UP001595961"/>
    </source>
</evidence>
<dbReference type="InterPro" id="IPR027417">
    <property type="entry name" value="P-loop_NTPase"/>
</dbReference>
<sequence length="221" mass="23442">MTPGGMTPGGTTPRGKFISLEGGEGAGKSTLLAGLHKHLLGQGVDLVQTREPGGTPLGEAVRGIVLDPARGDMSAESELLLMFASRAQLVRECIEPALAAGRWVLCDRFTDASFAYQGGGRGMPMERIAELERWATNGLKPDLTLLLDLPVADGRARAAGRSAADRIEVEADAFFERVRAAYRARAVAEPARFRMIDASLSQAQVLQAAVDATAHLFRASA</sequence>
<protein>
    <recommendedName>
        <fullName evidence="3 11">Thymidylate kinase</fullName>
        <ecNumber evidence="2 11">2.7.4.9</ecNumber>
    </recommendedName>
    <alternativeName>
        <fullName evidence="9 11">dTMP kinase</fullName>
    </alternativeName>
</protein>
<accession>A0ABV9C0V4</accession>
<dbReference type="Proteomes" id="UP001595961">
    <property type="component" value="Unassembled WGS sequence"/>
</dbReference>
<dbReference type="EC" id="2.7.4.9" evidence="2 11"/>
<dbReference type="Pfam" id="PF02223">
    <property type="entry name" value="Thymidylate_kin"/>
    <property type="match status" value="1"/>
</dbReference>
<evidence type="ECO:0000256" key="4">
    <source>
        <dbReference type="ARBA" id="ARBA00022679"/>
    </source>
</evidence>
<comment type="function">
    <text evidence="11">Phosphorylation of dTMP to form dTDP in both de novo and salvage pathways of dTTP synthesis.</text>
</comment>
<evidence type="ECO:0000256" key="5">
    <source>
        <dbReference type="ARBA" id="ARBA00022727"/>
    </source>
</evidence>
<comment type="catalytic activity">
    <reaction evidence="10 11">
        <text>dTMP + ATP = dTDP + ADP</text>
        <dbReference type="Rhea" id="RHEA:13517"/>
        <dbReference type="ChEBI" id="CHEBI:30616"/>
        <dbReference type="ChEBI" id="CHEBI:58369"/>
        <dbReference type="ChEBI" id="CHEBI:63528"/>
        <dbReference type="ChEBI" id="CHEBI:456216"/>
        <dbReference type="EC" id="2.7.4.9"/>
    </reaction>
</comment>
<comment type="similarity">
    <text evidence="1 11">Belongs to the thymidylate kinase family.</text>
</comment>
<dbReference type="PANTHER" id="PTHR10344:SF4">
    <property type="entry name" value="UMP-CMP KINASE 2, MITOCHONDRIAL"/>
    <property type="match status" value="1"/>
</dbReference>
<evidence type="ECO:0000256" key="10">
    <source>
        <dbReference type="ARBA" id="ARBA00048743"/>
    </source>
</evidence>